<dbReference type="OrthoDB" id="9813053at2"/>
<accession>A0A502ELC0</accession>
<protein>
    <submittedName>
        <fullName evidence="2">DUF4065 domain-containing protein</fullName>
    </submittedName>
</protein>
<dbReference type="Pfam" id="PF13274">
    <property type="entry name" value="SocA_Panacea"/>
    <property type="match status" value="1"/>
</dbReference>
<keyword evidence="3" id="KW-1185">Reference proteome</keyword>
<dbReference type="Proteomes" id="UP000317078">
    <property type="component" value="Unassembled WGS sequence"/>
</dbReference>
<dbReference type="AlphaFoldDB" id="A0A502ELC0"/>
<feature type="domain" description="Antitoxin SocA-like Panacea" evidence="1">
    <location>
        <begin position="36"/>
        <end position="140"/>
    </location>
</feature>
<evidence type="ECO:0000259" key="1">
    <source>
        <dbReference type="Pfam" id="PF13274"/>
    </source>
</evidence>
<evidence type="ECO:0000313" key="3">
    <source>
        <dbReference type="Proteomes" id="UP000317078"/>
    </source>
</evidence>
<reference evidence="2 3" key="1">
    <citation type="journal article" date="2019" name="Environ. Microbiol.">
        <title>Species interactions and distinct microbial communities in high Arctic permafrost affected cryosols are associated with the CH4 and CO2 gas fluxes.</title>
        <authorList>
            <person name="Altshuler I."/>
            <person name="Hamel J."/>
            <person name="Turney S."/>
            <person name="Magnuson E."/>
            <person name="Levesque R."/>
            <person name="Greer C."/>
            <person name="Whyte L.G."/>
        </authorList>
    </citation>
    <scope>NUCLEOTIDE SEQUENCE [LARGE SCALE GENOMIC DNA]</scope>
    <source>
        <strain evidence="2 3">S9.3B</strain>
    </source>
</reference>
<organism evidence="2 3">
    <name type="scientific">Muricoccus nepalensis</name>
    <dbReference type="NCBI Taxonomy" id="1854500"/>
    <lineage>
        <taxon>Bacteria</taxon>
        <taxon>Pseudomonadati</taxon>
        <taxon>Pseudomonadota</taxon>
        <taxon>Alphaproteobacteria</taxon>
        <taxon>Acetobacterales</taxon>
        <taxon>Roseomonadaceae</taxon>
        <taxon>Muricoccus</taxon>
    </lineage>
</organism>
<proteinExistence type="predicted"/>
<dbReference type="InterPro" id="IPR025272">
    <property type="entry name" value="SocA_Panacea"/>
</dbReference>
<dbReference type="EMBL" id="RCZP01000076">
    <property type="protein sequence ID" value="TPG38553.1"/>
    <property type="molecule type" value="Genomic_DNA"/>
</dbReference>
<evidence type="ECO:0000313" key="2">
    <source>
        <dbReference type="EMBL" id="TPG38553.1"/>
    </source>
</evidence>
<name>A0A502ELC0_9PROT</name>
<sequence length="180" mass="20247">MHMSSPIRFKFAPAKALSAIHWMVRQKPGLDLHAMLKSCYFGDKELLNSEGQPIFGATYRAMRFGPVPLEIYEMAKGEALWLAETGVERFPWRLDGFRLQLAANSEPDLSVFSPADFAALEIGFERSRTMNFTERTAATHGADWQAAALGTMRYEDMLNDTPEKPATIAYLEQAAPIMRL</sequence>
<gene>
    <name evidence="2" type="ORF">EAH89_29365</name>
</gene>
<comment type="caution">
    <text evidence="2">The sequence shown here is derived from an EMBL/GenBank/DDBJ whole genome shotgun (WGS) entry which is preliminary data.</text>
</comment>